<dbReference type="InterPro" id="IPR052434">
    <property type="entry name" value="Tectonic-like_complex_comp"/>
</dbReference>
<sequence length="438" mass="50573">LLKPFAVIKFQQNKQSTNSSEGRNPSWNTEFRFPFYLPLDNPKLENMKDPIIINIYDQVIFNQTDSNQNESSHYIQHIEHRLIGSTEIPLSTISGKINLSIPLILQGYETMNLVKSSIRPMIDILMTLEPSIYPPTPLIDTKLSKHKFMTERQFKPLVMNSDCQEILMTRFLTPLNPPEEFLPGTKTGFSISESMLRLARYVSLIPYESDIASFPGLVQVWCRTVYILTEDYISNKQMTNLIGWRLWNPVTGQHYSVHDVNNPLRSVWGLVNSENITRLNYEFMKDFNKMLENLEKNNGAYYDGLSQLLDRISNKYYIYGFPMNFTYMEPDEIIARVKSKGIHELIGNEFITTSNIMDRSQSIQQRSSVMGFSKTTLNSVTDSVFNSKPSLTSLRLLQSDSLNVQFVLNVYVKAYPGPVLSIWIYMAALWRRTITELS</sequence>
<proteinExistence type="predicted"/>
<protein>
    <submittedName>
        <fullName evidence="2">Coiled-coil and C2 domain-containing protein 2A</fullName>
    </submittedName>
</protein>
<dbReference type="Pfam" id="PF00168">
    <property type="entry name" value="C2"/>
    <property type="match status" value="1"/>
</dbReference>
<feature type="domain" description="C2" evidence="1">
    <location>
        <begin position="1"/>
        <end position="105"/>
    </location>
</feature>
<evidence type="ECO:0000259" key="1">
    <source>
        <dbReference type="PROSITE" id="PS50004"/>
    </source>
</evidence>
<organism evidence="2 3">
    <name type="scientific">Schistosoma bovis</name>
    <name type="common">Blood fluke</name>
    <dbReference type="NCBI Taxonomy" id="6184"/>
    <lineage>
        <taxon>Eukaryota</taxon>
        <taxon>Metazoa</taxon>
        <taxon>Spiralia</taxon>
        <taxon>Lophotrochozoa</taxon>
        <taxon>Platyhelminthes</taxon>
        <taxon>Trematoda</taxon>
        <taxon>Digenea</taxon>
        <taxon>Strigeidida</taxon>
        <taxon>Schistosomatoidea</taxon>
        <taxon>Schistosomatidae</taxon>
        <taxon>Schistosoma</taxon>
    </lineage>
</organism>
<dbReference type="Proteomes" id="UP000290809">
    <property type="component" value="Unassembled WGS sequence"/>
</dbReference>
<dbReference type="Gene3D" id="2.60.40.150">
    <property type="entry name" value="C2 domain"/>
    <property type="match status" value="1"/>
</dbReference>
<dbReference type="EMBL" id="QMKO01003202">
    <property type="protein sequence ID" value="RTG81721.1"/>
    <property type="molecule type" value="Genomic_DNA"/>
</dbReference>
<evidence type="ECO:0000313" key="3">
    <source>
        <dbReference type="Proteomes" id="UP000290809"/>
    </source>
</evidence>
<dbReference type="PROSITE" id="PS50004">
    <property type="entry name" value="C2"/>
    <property type="match status" value="1"/>
</dbReference>
<name>A0A430Q211_SCHBO</name>
<dbReference type="InterPro" id="IPR000008">
    <property type="entry name" value="C2_dom"/>
</dbReference>
<dbReference type="GO" id="GO:0035869">
    <property type="term" value="C:ciliary transition zone"/>
    <property type="evidence" value="ECO:0007669"/>
    <property type="project" value="TreeGrafter"/>
</dbReference>
<keyword evidence="3" id="KW-1185">Reference proteome</keyword>
<dbReference type="STRING" id="6184.A0A430Q211"/>
<dbReference type="PANTHER" id="PTHR20837:SF0">
    <property type="entry name" value="COILED-COIL AND C2 DOMAIN-CONTAINING PROTEIN 2A"/>
    <property type="match status" value="1"/>
</dbReference>
<accession>A0A430Q211</accession>
<dbReference type="InterPro" id="IPR035892">
    <property type="entry name" value="C2_domain_sf"/>
</dbReference>
<gene>
    <name evidence="2" type="ORF">DC041_0002702</name>
</gene>
<dbReference type="AlphaFoldDB" id="A0A430Q211"/>
<dbReference type="GO" id="GO:1905515">
    <property type="term" value="P:non-motile cilium assembly"/>
    <property type="evidence" value="ECO:0007669"/>
    <property type="project" value="TreeGrafter"/>
</dbReference>
<reference evidence="2 3" key="1">
    <citation type="journal article" date="2019" name="PLoS Pathog.">
        <title>Genome sequence of the bovine parasite Schistosoma bovis Tanzania.</title>
        <authorList>
            <person name="Oey H."/>
            <person name="Zakrzewski M."/>
            <person name="Gobert G."/>
            <person name="Gravermann K."/>
            <person name="Stoye J."/>
            <person name="Jones M."/>
            <person name="Mcmanus D."/>
            <person name="Krause L."/>
        </authorList>
    </citation>
    <scope>NUCLEOTIDE SEQUENCE [LARGE SCALE GENOMIC DNA]</scope>
    <source>
        <strain evidence="2 3">TAN1997</strain>
    </source>
</reference>
<dbReference type="PANTHER" id="PTHR20837">
    <property type="entry name" value="CENTROSOMAL PROTEIN-RELATED"/>
    <property type="match status" value="1"/>
</dbReference>
<evidence type="ECO:0000313" key="2">
    <source>
        <dbReference type="EMBL" id="RTG81721.1"/>
    </source>
</evidence>
<feature type="non-terminal residue" evidence="2">
    <location>
        <position position="1"/>
    </location>
</feature>
<dbReference type="GO" id="GO:1904491">
    <property type="term" value="P:protein localization to ciliary transition zone"/>
    <property type="evidence" value="ECO:0007669"/>
    <property type="project" value="TreeGrafter"/>
</dbReference>
<comment type="caution">
    <text evidence="2">The sequence shown here is derived from an EMBL/GenBank/DDBJ whole genome shotgun (WGS) entry which is preliminary data.</text>
</comment>
<dbReference type="SUPFAM" id="SSF49562">
    <property type="entry name" value="C2 domain (Calcium/lipid-binding domain, CaLB)"/>
    <property type="match status" value="1"/>
</dbReference>